<dbReference type="EMBL" id="BMCS01000001">
    <property type="protein sequence ID" value="GGF18698.1"/>
    <property type="molecule type" value="Genomic_DNA"/>
</dbReference>
<evidence type="ECO:0000256" key="1">
    <source>
        <dbReference type="ARBA" id="ARBA00022553"/>
    </source>
</evidence>
<keyword evidence="3 8" id="KW-0238">DNA-binding</keyword>
<gene>
    <name evidence="8" type="ORF">GCM10007298_13370</name>
</gene>
<dbReference type="SMART" id="SM00448">
    <property type="entry name" value="REC"/>
    <property type="match status" value="1"/>
</dbReference>
<keyword evidence="4" id="KW-0804">Transcription</keyword>
<feature type="domain" description="Response regulatory" evidence="7">
    <location>
        <begin position="13"/>
        <end position="130"/>
    </location>
</feature>
<accession>A0ABQ1UH38</accession>
<evidence type="ECO:0000259" key="6">
    <source>
        <dbReference type="PROSITE" id="PS50043"/>
    </source>
</evidence>
<dbReference type="SUPFAM" id="SSF52172">
    <property type="entry name" value="CheY-like"/>
    <property type="match status" value="1"/>
</dbReference>
<keyword evidence="1 5" id="KW-0597">Phosphoprotein</keyword>
<dbReference type="Proteomes" id="UP000632454">
    <property type="component" value="Unassembled WGS sequence"/>
</dbReference>
<dbReference type="Gene3D" id="3.40.50.2300">
    <property type="match status" value="1"/>
</dbReference>
<dbReference type="RefSeq" id="WP_268237458.1">
    <property type="nucleotide sequence ID" value="NZ_BMCS01000001.1"/>
</dbReference>
<dbReference type="InterPro" id="IPR001789">
    <property type="entry name" value="Sig_transdc_resp-reg_receiver"/>
</dbReference>
<dbReference type="Pfam" id="PF00196">
    <property type="entry name" value="GerE"/>
    <property type="match status" value="1"/>
</dbReference>
<dbReference type="Pfam" id="PF00072">
    <property type="entry name" value="Response_reg"/>
    <property type="match status" value="1"/>
</dbReference>
<proteinExistence type="predicted"/>
<dbReference type="PROSITE" id="PS50043">
    <property type="entry name" value="HTH_LUXR_2"/>
    <property type="match status" value="1"/>
</dbReference>
<keyword evidence="2" id="KW-0805">Transcription regulation</keyword>
<evidence type="ECO:0000313" key="9">
    <source>
        <dbReference type="Proteomes" id="UP000632454"/>
    </source>
</evidence>
<dbReference type="PANTHER" id="PTHR43214:SF24">
    <property type="entry name" value="TRANSCRIPTIONAL REGULATORY PROTEIN NARL-RELATED"/>
    <property type="match status" value="1"/>
</dbReference>
<organism evidence="8 9">
    <name type="scientific">Williamsia phyllosphaerae</name>
    <dbReference type="NCBI Taxonomy" id="885042"/>
    <lineage>
        <taxon>Bacteria</taxon>
        <taxon>Bacillati</taxon>
        <taxon>Actinomycetota</taxon>
        <taxon>Actinomycetes</taxon>
        <taxon>Mycobacteriales</taxon>
        <taxon>Nocardiaceae</taxon>
        <taxon>Williamsia</taxon>
    </lineage>
</organism>
<evidence type="ECO:0000256" key="3">
    <source>
        <dbReference type="ARBA" id="ARBA00023125"/>
    </source>
</evidence>
<dbReference type="InterPro" id="IPR039420">
    <property type="entry name" value="WalR-like"/>
</dbReference>
<dbReference type="PRINTS" id="PR00038">
    <property type="entry name" value="HTHLUXR"/>
</dbReference>
<dbReference type="InterPro" id="IPR011006">
    <property type="entry name" value="CheY-like_superfamily"/>
</dbReference>
<dbReference type="PANTHER" id="PTHR43214">
    <property type="entry name" value="TWO-COMPONENT RESPONSE REGULATOR"/>
    <property type="match status" value="1"/>
</dbReference>
<evidence type="ECO:0000256" key="2">
    <source>
        <dbReference type="ARBA" id="ARBA00023015"/>
    </source>
</evidence>
<dbReference type="SUPFAM" id="SSF46894">
    <property type="entry name" value="C-terminal effector domain of the bipartite response regulators"/>
    <property type="match status" value="1"/>
</dbReference>
<feature type="modified residue" description="4-aspartylphosphate" evidence="5">
    <location>
        <position position="64"/>
    </location>
</feature>
<evidence type="ECO:0000313" key="8">
    <source>
        <dbReference type="EMBL" id="GGF18698.1"/>
    </source>
</evidence>
<dbReference type="InterPro" id="IPR000792">
    <property type="entry name" value="Tscrpt_reg_LuxR_C"/>
</dbReference>
<name>A0ABQ1UH38_9NOCA</name>
<reference evidence="9" key="1">
    <citation type="journal article" date="2019" name="Int. J. Syst. Evol. Microbiol.">
        <title>The Global Catalogue of Microorganisms (GCM) 10K type strain sequencing project: providing services to taxonomists for standard genome sequencing and annotation.</title>
        <authorList>
            <consortium name="The Broad Institute Genomics Platform"/>
            <consortium name="The Broad Institute Genome Sequencing Center for Infectious Disease"/>
            <person name="Wu L."/>
            <person name="Ma J."/>
        </authorList>
    </citation>
    <scope>NUCLEOTIDE SEQUENCE [LARGE SCALE GENOMIC DNA]</scope>
    <source>
        <strain evidence="9">CCM 7855</strain>
    </source>
</reference>
<evidence type="ECO:0000256" key="5">
    <source>
        <dbReference type="PROSITE-ProRule" id="PRU00169"/>
    </source>
</evidence>
<dbReference type="PROSITE" id="PS50110">
    <property type="entry name" value="RESPONSE_REGULATORY"/>
    <property type="match status" value="1"/>
</dbReference>
<dbReference type="InterPro" id="IPR016032">
    <property type="entry name" value="Sig_transdc_resp-reg_C-effctor"/>
</dbReference>
<dbReference type="GO" id="GO:0003677">
    <property type="term" value="F:DNA binding"/>
    <property type="evidence" value="ECO:0007669"/>
    <property type="project" value="UniProtKB-KW"/>
</dbReference>
<keyword evidence="9" id="KW-1185">Reference proteome</keyword>
<dbReference type="InterPro" id="IPR058245">
    <property type="entry name" value="NreC/VraR/RcsB-like_REC"/>
</dbReference>
<dbReference type="SMART" id="SM00421">
    <property type="entry name" value="HTH_LUXR"/>
    <property type="match status" value="1"/>
</dbReference>
<comment type="caution">
    <text evidence="8">The sequence shown here is derived from an EMBL/GenBank/DDBJ whole genome shotgun (WGS) entry which is preliminary data.</text>
</comment>
<dbReference type="CDD" id="cd17535">
    <property type="entry name" value="REC_NarL-like"/>
    <property type="match status" value="1"/>
</dbReference>
<feature type="domain" description="HTH luxR-type" evidence="6">
    <location>
        <begin position="146"/>
        <end position="211"/>
    </location>
</feature>
<sequence>MTVAGSPVNVAITVVIADDHPIVRDGVTGMLATDDGVTVVAEASSGPQAEALVARLDPDVVLMDLRMPDGDGVPAIRALRQRDQRRPRILVLTTYDTDRDIASAIDAGADGYLLKALSREELIAAIIDVAAGRSVLASSAAQSLMARRHLEELTNREIEVLARIADGGTNRTVAKGLVISEATVKTHLLHIYSKLGVRDRAAAVRVAYERGLL</sequence>
<evidence type="ECO:0000259" key="7">
    <source>
        <dbReference type="PROSITE" id="PS50110"/>
    </source>
</evidence>
<dbReference type="CDD" id="cd06170">
    <property type="entry name" value="LuxR_C_like"/>
    <property type="match status" value="1"/>
</dbReference>
<dbReference type="PROSITE" id="PS00622">
    <property type="entry name" value="HTH_LUXR_1"/>
    <property type="match status" value="1"/>
</dbReference>
<protein>
    <submittedName>
        <fullName evidence="8">DNA-binding response regulator</fullName>
    </submittedName>
</protein>
<evidence type="ECO:0000256" key="4">
    <source>
        <dbReference type="ARBA" id="ARBA00023163"/>
    </source>
</evidence>